<comment type="similarity">
    <text evidence="1">Belongs to the bacterial sugar transferase family.</text>
</comment>
<dbReference type="Proteomes" id="UP000010473">
    <property type="component" value="Chromosome"/>
</dbReference>
<evidence type="ECO:0000313" key="4">
    <source>
        <dbReference type="EMBL" id="AFZ34369.1"/>
    </source>
</evidence>
<dbReference type="InterPro" id="IPR003362">
    <property type="entry name" value="Bact_transf"/>
</dbReference>
<keyword evidence="4" id="KW-0808">Transferase</keyword>
<dbReference type="GO" id="GO:0047360">
    <property type="term" value="F:undecaprenyl-phosphate galactose phosphotransferase activity"/>
    <property type="evidence" value="ECO:0007669"/>
    <property type="project" value="UniProtKB-EC"/>
</dbReference>
<feature type="domain" description="Bacterial sugar transferase" evidence="3">
    <location>
        <begin position="118"/>
        <end position="303"/>
    </location>
</feature>
<proteinExistence type="inferred from homology"/>
<dbReference type="PANTHER" id="PTHR30576">
    <property type="entry name" value="COLANIC BIOSYNTHESIS UDP-GLUCOSE LIPID CARRIER TRANSFERASE"/>
    <property type="match status" value="1"/>
</dbReference>
<dbReference type="EMBL" id="CP003653">
    <property type="protein sequence ID" value="AFZ34369.1"/>
    <property type="molecule type" value="Genomic_DNA"/>
</dbReference>
<evidence type="ECO:0000256" key="2">
    <source>
        <dbReference type="SAM" id="Phobius"/>
    </source>
</evidence>
<reference evidence="5" key="1">
    <citation type="journal article" date="2013" name="Proc. Natl. Acad. Sci. U.S.A.">
        <title>Improving the coverage of the cyanobacterial phylum using diversity-driven genome sequencing.</title>
        <authorList>
            <person name="Shih P.M."/>
            <person name="Wu D."/>
            <person name="Latifi A."/>
            <person name="Axen S.D."/>
            <person name="Fewer D.P."/>
            <person name="Talla E."/>
            <person name="Calteau A."/>
            <person name="Cai F."/>
            <person name="Tandeau de Marsac N."/>
            <person name="Rippka R."/>
            <person name="Herdman M."/>
            <person name="Sivonen K."/>
            <person name="Coursin T."/>
            <person name="Laurent T."/>
            <person name="Goodwin L."/>
            <person name="Nolan M."/>
            <person name="Davenport K.W."/>
            <person name="Han C.S."/>
            <person name="Rubin E.M."/>
            <person name="Eisen J.A."/>
            <person name="Woyke T."/>
            <person name="Gugger M."/>
            <person name="Kerfeld C.A."/>
        </authorList>
    </citation>
    <scope>NUCLEOTIDE SEQUENCE [LARGE SCALE GENOMIC DNA]</scope>
    <source>
        <strain evidence="5">ATCC 29371 / PCC 7437</strain>
    </source>
</reference>
<gene>
    <name evidence="4" type="ordered locus">Sta7437_0778</name>
</gene>
<feature type="transmembrane region" description="Helical" evidence="2">
    <location>
        <begin position="123"/>
        <end position="144"/>
    </location>
</feature>
<evidence type="ECO:0000259" key="3">
    <source>
        <dbReference type="Pfam" id="PF02397"/>
    </source>
</evidence>
<dbReference type="eggNOG" id="COG2148">
    <property type="taxonomic scope" value="Bacteria"/>
</dbReference>
<dbReference type="PATRIC" id="fig|111780.3.peg.811"/>
<dbReference type="OrthoDB" id="570875at2"/>
<accession>K9XQK3</accession>
<evidence type="ECO:0000313" key="5">
    <source>
        <dbReference type="Proteomes" id="UP000010473"/>
    </source>
</evidence>
<organism evidence="4 5">
    <name type="scientific">Stanieria cyanosphaera (strain ATCC 29371 / PCC 7437)</name>
    <dbReference type="NCBI Taxonomy" id="111780"/>
    <lineage>
        <taxon>Bacteria</taxon>
        <taxon>Bacillati</taxon>
        <taxon>Cyanobacteriota</taxon>
        <taxon>Cyanophyceae</taxon>
        <taxon>Pleurocapsales</taxon>
        <taxon>Dermocarpellaceae</taxon>
        <taxon>Stanieria</taxon>
    </lineage>
</organism>
<protein>
    <submittedName>
        <fullName evidence="4">Undecaprenyl-phosphate galactose phosphotransferase</fullName>
        <ecNumber evidence="4">2.7.8.6</ecNumber>
    </submittedName>
</protein>
<dbReference type="AlphaFoldDB" id="K9XQK3"/>
<keyword evidence="2" id="KW-0812">Transmembrane</keyword>
<name>K9XQK3_STAC7</name>
<sequence>MTANILLTTSKVLTLDLDNPQTEKFIPACRLKWRKKILWVTKVSDDFKPIPALTRQQWLQDCLNNSWVKTVCLDYSLEEKAIRVWADTCRKAKKKVFLRINSSYQILNRYTQVCWQIKRIFDWVSAAILLLLLSPLMLAIAFLVKLSSPGKILFRQWRVGKRGQLFQIYKFRTMKVDAEQQHHQVMGDLDGLHKLEKDPRITPLGKWLRKYSLDELPQLFNVLRGEMSLVGPRPWALYDALRLREADKKRLNALPGITGAWQVKSRSQLLDLNAVTKCDLEYLHSWSLIGDLKILMLTIPKVISGFGAY</sequence>
<keyword evidence="5" id="KW-1185">Reference proteome</keyword>
<keyword evidence="2" id="KW-1133">Transmembrane helix</keyword>
<dbReference type="STRING" id="111780.Sta7437_0778"/>
<dbReference type="RefSeq" id="WP_015192042.1">
    <property type="nucleotide sequence ID" value="NC_019748.1"/>
</dbReference>
<dbReference type="KEGG" id="scs:Sta7437_0778"/>
<keyword evidence="2" id="KW-0472">Membrane</keyword>
<dbReference type="PANTHER" id="PTHR30576:SF10">
    <property type="entry name" value="SLL5057 PROTEIN"/>
    <property type="match status" value="1"/>
</dbReference>
<dbReference type="EC" id="2.7.8.6" evidence="4"/>
<dbReference type="Pfam" id="PF02397">
    <property type="entry name" value="Bac_transf"/>
    <property type="match status" value="1"/>
</dbReference>
<dbReference type="NCBIfam" id="NF045514">
    <property type="entry name" value="glycotran_HepC"/>
    <property type="match status" value="1"/>
</dbReference>
<evidence type="ECO:0000256" key="1">
    <source>
        <dbReference type="ARBA" id="ARBA00006464"/>
    </source>
</evidence>
<dbReference type="HOGENOM" id="CLU_024920_1_1_3"/>